<evidence type="ECO:0000259" key="2">
    <source>
        <dbReference type="Pfam" id="PF09811"/>
    </source>
</evidence>
<dbReference type="Pfam" id="PF09811">
    <property type="entry name" value="Yae1_N"/>
    <property type="match status" value="1"/>
</dbReference>
<evidence type="ECO:0000313" key="3">
    <source>
        <dbReference type="EMBL" id="CAL8110211.1"/>
    </source>
</evidence>
<dbReference type="Proteomes" id="UP001642540">
    <property type="component" value="Unassembled WGS sequence"/>
</dbReference>
<name>A0ABP1QQP9_9HEXA</name>
<proteinExistence type="inferred from homology"/>
<dbReference type="PANTHER" id="PTHR28532:SF1">
    <property type="entry name" value="ORAL CANCER OVEREXPRESSED 1"/>
    <property type="match status" value="1"/>
</dbReference>
<comment type="similarity">
    <text evidence="1">Belongs to the LTO1 family.</text>
</comment>
<dbReference type="EMBL" id="CAXLJM020000043">
    <property type="protein sequence ID" value="CAL8110211.1"/>
    <property type="molecule type" value="Genomic_DNA"/>
</dbReference>
<organism evidence="3 4">
    <name type="scientific">Orchesella dallaii</name>
    <dbReference type="NCBI Taxonomy" id="48710"/>
    <lineage>
        <taxon>Eukaryota</taxon>
        <taxon>Metazoa</taxon>
        <taxon>Ecdysozoa</taxon>
        <taxon>Arthropoda</taxon>
        <taxon>Hexapoda</taxon>
        <taxon>Collembola</taxon>
        <taxon>Entomobryomorpha</taxon>
        <taxon>Entomobryoidea</taxon>
        <taxon>Orchesellidae</taxon>
        <taxon>Orchesellinae</taxon>
        <taxon>Orchesella</taxon>
    </lineage>
</organism>
<feature type="domain" description="Essential protein Yae1 N-terminal" evidence="2">
    <location>
        <begin position="50"/>
        <end position="88"/>
    </location>
</feature>
<protein>
    <recommendedName>
        <fullName evidence="2">Essential protein Yae1 N-terminal domain-containing protein</fullName>
    </recommendedName>
</protein>
<evidence type="ECO:0000313" key="4">
    <source>
        <dbReference type="Proteomes" id="UP001642540"/>
    </source>
</evidence>
<comment type="caution">
    <text evidence="3">The sequence shown here is derived from an EMBL/GenBank/DDBJ whole genome shotgun (WGS) entry which is preliminary data.</text>
</comment>
<reference evidence="3 4" key="1">
    <citation type="submission" date="2024-08" db="EMBL/GenBank/DDBJ databases">
        <authorList>
            <person name="Cucini C."/>
            <person name="Frati F."/>
        </authorList>
    </citation>
    <scope>NUCLEOTIDE SEQUENCE [LARGE SCALE GENOMIC DNA]</scope>
</reference>
<dbReference type="InterPro" id="IPR052436">
    <property type="entry name" value="LTO1_adapter"/>
</dbReference>
<sequence length="179" mass="19170">MNDAVEIINLKNRAQVPPPSKCIMPGMSPATDGVDELLGSGTEEAVYKKGFDEGFQEGAEEGGKEGSKAGLKTGADVGFELGKYKGFAVAARQTLIGTSSTTTTTTNTSSPVQDNRARSIKLCDKVIKLVDDFKLENVTSIYDACSQVRIQYNLLRSTLGITDDSGEDNQTIVGQKYSF</sequence>
<dbReference type="InterPro" id="IPR019191">
    <property type="entry name" value="Essential_protein_Yae1_N"/>
</dbReference>
<accession>A0ABP1QQP9</accession>
<keyword evidence="4" id="KW-1185">Reference proteome</keyword>
<gene>
    <name evidence="3" type="ORF">ODALV1_LOCUS14054</name>
</gene>
<dbReference type="PANTHER" id="PTHR28532">
    <property type="entry name" value="GEO13458P1"/>
    <property type="match status" value="1"/>
</dbReference>
<evidence type="ECO:0000256" key="1">
    <source>
        <dbReference type="ARBA" id="ARBA00038090"/>
    </source>
</evidence>